<reference evidence="2" key="1">
    <citation type="submission" date="2023-10" db="EMBL/GenBank/DDBJ databases">
        <authorList>
            <person name="Chen Y."/>
            <person name="Shah S."/>
            <person name="Dougan E. K."/>
            <person name="Thang M."/>
            <person name="Chan C."/>
        </authorList>
    </citation>
    <scope>NUCLEOTIDE SEQUENCE [LARGE SCALE GENOMIC DNA]</scope>
</reference>
<keyword evidence="3" id="KW-1185">Reference proteome</keyword>
<comment type="caution">
    <text evidence="2">The sequence shown here is derived from an EMBL/GenBank/DDBJ whole genome shotgun (WGS) entry which is preliminary data.</text>
</comment>
<evidence type="ECO:0000313" key="2">
    <source>
        <dbReference type="EMBL" id="CAK0816589.1"/>
    </source>
</evidence>
<protein>
    <submittedName>
        <fullName evidence="2">Uncharacterized protein</fullName>
    </submittedName>
</protein>
<dbReference type="Proteomes" id="UP001189429">
    <property type="component" value="Unassembled WGS sequence"/>
</dbReference>
<sequence length="99" mass="10286">MVYCAVLGGEAAPPPPCTRPEICGCGKARAAPTRAGREASKAEEAPTAYRGPSYQQPCLCPGAPPRGFGCNGEGEPGRAEAEKERRRRGGEGGSPRTTR</sequence>
<proteinExistence type="predicted"/>
<gene>
    <name evidence="2" type="ORF">PCOR1329_LOCUS19513</name>
</gene>
<feature type="region of interest" description="Disordered" evidence="1">
    <location>
        <begin position="30"/>
        <end position="54"/>
    </location>
</feature>
<evidence type="ECO:0000256" key="1">
    <source>
        <dbReference type="SAM" id="MobiDB-lite"/>
    </source>
</evidence>
<name>A0ABN9RIR1_9DINO</name>
<accession>A0ABN9RIR1</accession>
<dbReference type="EMBL" id="CAUYUJ010006232">
    <property type="protein sequence ID" value="CAK0816589.1"/>
    <property type="molecule type" value="Genomic_DNA"/>
</dbReference>
<feature type="compositionally biased region" description="Basic and acidic residues" evidence="1">
    <location>
        <begin position="35"/>
        <end position="44"/>
    </location>
</feature>
<feature type="compositionally biased region" description="Basic and acidic residues" evidence="1">
    <location>
        <begin position="75"/>
        <end position="84"/>
    </location>
</feature>
<evidence type="ECO:0000313" key="3">
    <source>
        <dbReference type="Proteomes" id="UP001189429"/>
    </source>
</evidence>
<organism evidence="2 3">
    <name type="scientific">Prorocentrum cordatum</name>
    <dbReference type="NCBI Taxonomy" id="2364126"/>
    <lineage>
        <taxon>Eukaryota</taxon>
        <taxon>Sar</taxon>
        <taxon>Alveolata</taxon>
        <taxon>Dinophyceae</taxon>
        <taxon>Prorocentrales</taxon>
        <taxon>Prorocentraceae</taxon>
        <taxon>Prorocentrum</taxon>
    </lineage>
</organism>
<feature type="region of interest" description="Disordered" evidence="1">
    <location>
        <begin position="69"/>
        <end position="99"/>
    </location>
</feature>